<dbReference type="Gene3D" id="3.40.50.150">
    <property type="entry name" value="Vaccinia Virus protein VP39"/>
    <property type="match status" value="1"/>
</dbReference>
<evidence type="ECO:0000313" key="5">
    <source>
        <dbReference type="EMBL" id="NHL00273.1"/>
    </source>
</evidence>
<dbReference type="EMBL" id="JAAOCD010000012">
    <property type="protein sequence ID" value="NHL00273.1"/>
    <property type="molecule type" value="Genomic_DNA"/>
</dbReference>
<evidence type="ECO:0000256" key="1">
    <source>
        <dbReference type="ARBA" id="ARBA00022603"/>
    </source>
</evidence>
<keyword evidence="3" id="KW-0949">S-adenosyl-L-methionine</keyword>
<keyword evidence="2" id="KW-0808">Transferase</keyword>
<dbReference type="CDD" id="cd02440">
    <property type="entry name" value="AdoMet_MTases"/>
    <property type="match status" value="1"/>
</dbReference>
<dbReference type="PANTHER" id="PTHR43464:SF19">
    <property type="entry name" value="UBIQUINONE BIOSYNTHESIS O-METHYLTRANSFERASE, MITOCHONDRIAL"/>
    <property type="match status" value="1"/>
</dbReference>
<dbReference type="Proteomes" id="UP000802098">
    <property type="component" value="Unassembled WGS sequence"/>
</dbReference>
<proteinExistence type="predicted"/>
<comment type="caution">
    <text evidence="5">The sequence shown here is derived from an EMBL/GenBank/DDBJ whole genome shotgun (WGS) entry which is preliminary data.</text>
</comment>
<dbReference type="GO" id="GO:0008168">
    <property type="term" value="F:methyltransferase activity"/>
    <property type="evidence" value="ECO:0007669"/>
    <property type="project" value="UniProtKB-KW"/>
</dbReference>
<reference evidence="5 6" key="1">
    <citation type="submission" date="2020-03" db="EMBL/GenBank/DDBJ databases">
        <title>Rubrivivax benzoatilyticus JA2 (sequenced after 10 years sub-culturing).</title>
        <authorList>
            <person name="Gupta D."/>
            <person name="Chintalapati S."/>
            <person name="Chintalapati V.R."/>
        </authorList>
    </citation>
    <scope>NUCLEOTIDE SEQUENCE [LARGE SCALE GENOMIC DNA]</scope>
    <source>
        <strain evidence="5 6">JA2-Mal</strain>
    </source>
</reference>
<accession>A0ABX0I288</accession>
<evidence type="ECO:0000256" key="2">
    <source>
        <dbReference type="ARBA" id="ARBA00022679"/>
    </source>
</evidence>
<protein>
    <submittedName>
        <fullName evidence="5">Class I SAM-dependent methyltransferase</fullName>
    </submittedName>
</protein>
<dbReference type="InterPro" id="IPR029063">
    <property type="entry name" value="SAM-dependent_MTases_sf"/>
</dbReference>
<feature type="domain" description="Methyltransferase" evidence="4">
    <location>
        <begin position="79"/>
        <end position="172"/>
    </location>
</feature>
<sequence>MSEPTVTPPRAPRLRDRYACLDDAQHRALDARLAAAEDARWQGFYADRTRARPFFVETPDENLVDWLQRGLIAPPGRALDVGCGNGRNAVWLAGQGFEVHGVDLSAQALDWAGELARQRGVALALQQGSVFDRAPAPASLDLAYDSGCFHHLAPHRRAAYVTLLARVLRPGGRLGLVCFGPGAGCGWDDDEVYRRGSLGGGLDYTEAELLAFWGRDFEIVELRRMRAMSDGDERFGLDGLWAMLARLKPSR</sequence>
<dbReference type="PANTHER" id="PTHR43464">
    <property type="entry name" value="METHYLTRANSFERASE"/>
    <property type="match status" value="1"/>
</dbReference>
<keyword evidence="6" id="KW-1185">Reference proteome</keyword>
<gene>
    <name evidence="5" type="ORF">G7087_17970</name>
</gene>
<evidence type="ECO:0000259" key="4">
    <source>
        <dbReference type="Pfam" id="PF13649"/>
    </source>
</evidence>
<dbReference type="Pfam" id="PF13649">
    <property type="entry name" value="Methyltransf_25"/>
    <property type="match status" value="1"/>
</dbReference>
<keyword evidence="1 5" id="KW-0489">Methyltransferase</keyword>
<evidence type="ECO:0000313" key="6">
    <source>
        <dbReference type="Proteomes" id="UP000802098"/>
    </source>
</evidence>
<dbReference type="SUPFAM" id="SSF53335">
    <property type="entry name" value="S-adenosyl-L-methionine-dependent methyltransferases"/>
    <property type="match status" value="1"/>
</dbReference>
<dbReference type="GO" id="GO:0032259">
    <property type="term" value="P:methylation"/>
    <property type="evidence" value="ECO:0007669"/>
    <property type="project" value="UniProtKB-KW"/>
</dbReference>
<dbReference type="RefSeq" id="WP_009857470.1">
    <property type="nucleotide sequence ID" value="NZ_JAAOCD010000012.1"/>
</dbReference>
<evidence type="ECO:0000256" key="3">
    <source>
        <dbReference type="ARBA" id="ARBA00022691"/>
    </source>
</evidence>
<organism evidence="5 6">
    <name type="scientific">Rubrivivax benzoatilyticus</name>
    <dbReference type="NCBI Taxonomy" id="316997"/>
    <lineage>
        <taxon>Bacteria</taxon>
        <taxon>Pseudomonadati</taxon>
        <taxon>Pseudomonadota</taxon>
        <taxon>Betaproteobacteria</taxon>
        <taxon>Burkholderiales</taxon>
        <taxon>Sphaerotilaceae</taxon>
        <taxon>Rubrivivax</taxon>
    </lineage>
</organism>
<name>A0ABX0I288_9BURK</name>
<dbReference type="InterPro" id="IPR041698">
    <property type="entry name" value="Methyltransf_25"/>
</dbReference>